<protein>
    <recommendedName>
        <fullName evidence="2">IPT/TIG domain-containing protein</fullName>
    </recommendedName>
</protein>
<dbReference type="CDD" id="cd00603">
    <property type="entry name" value="IPT_PCSR"/>
    <property type="match status" value="1"/>
</dbReference>
<accession>A0A918FSL0</accession>
<feature type="domain" description="IPT/TIG" evidence="2">
    <location>
        <begin position="87"/>
        <end position="171"/>
    </location>
</feature>
<dbReference type="Proteomes" id="UP000606194">
    <property type="component" value="Unassembled WGS sequence"/>
</dbReference>
<evidence type="ECO:0000256" key="1">
    <source>
        <dbReference type="ARBA" id="ARBA00022729"/>
    </source>
</evidence>
<dbReference type="EMBL" id="BMTL01000005">
    <property type="protein sequence ID" value="GGR76973.1"/>
    <property type="molecule type" value="Genomic_DNA"/>
</dbReference>
<name>A0A918FSL0_9ACTN</name>
<dbReference type="PANTHER" id="PTHR46769">
    <property type="entry name" value="POLYCYSTIC KIDNEY AND HEPATIC DISEASE 1 (AUTOSOMAL RECESSIVE)-LIKE 1"/>
    <property type="match status" value="1"/>
</dbReference>
<proteinExistence type="predicted"/>
<sequence length="339" mass="32348">MPPAVSSINPSQGSVSGGTTVTITGTNLTGATAVRFGASNAASYSVNSSTQITASTPAGSPGSVPVTVVSPSGTSNATVSFTYTAVLPTVTAVSPATGPASGGTAVTLTGTNFTGATAVRFGSDNAPSFTVTSSTRITTVSPSGSPGAVPVTVTTPSGTSASAAAAYFFYVPAPFLTEISPSAGPTGGNNNVTLKGANLSNATAVRFGAAVSTFTSVSSTEVTAKAPPGSGVADITVSTPGGSSNPLAYAYVGGPVLLAVSPTSGPASGGAVVTLLGTGFTTTTSVKVGASPVSYVVLSDGELTAVVPPGPSGAVPLVVTTVGGTSDALTFVRVEAPVV</sequence>
<dbReference type="InterPro" id="IPR052387">
    <property type="entry name" value="Fibrocystin"/>
</dbReference>
<reference evidence="3" key="2">
    <citation type="submission" date="2020-09" db="EMBL/GenBank/DDBJ databases">
        <authorList>
            <person name="Sun Q."/>
            <person name="Ohkuma M."/>
        </authorList>
    </citation>
    <scope>NUCLEOTIDE SEQUENCE</scope>
    <source>
        <strain evidence="3">JCM 4386</strain>
    </source>
</reference>
<dbReference type="RefSeq" id="WP_190148465.1">
    <property type="nucleotide sequence ID" value="NZ_BMTL01000005.1"/>
</dbReference>
<dbReference type="Pfam" id="PF01833">
    <property type="entry name" value="TIG"/>
    <property type="match status" value="4"/>
</dbReference>
<dbReference type="AlphaFoldDB" id="A0A918FSL0"/>
<comment type="caution">
    <text evidence="3">The sequence shown here is derived from an EMBL/GenBank/DDBJ whole genome shotgun (WGS) entry which is preliminary data.</text>
</comment>
<feature type="domain" description="IPT/TIG" evidence="2">
    <location>
        <begin position="173"/>
        <end position="252"/>
    </location>
</feature>
<organism evidence="3 4">
    <name type="scientific">Streptomyces humidus</name>
    <dbReference type="NCBI Taxonomy" id="52259"/>
    <lineage>
        <taxon>Bacteria</taxon>
        <taxon>Bacillati</taxon>
        <taxon>Actinomycetota</taxon>
        <taxon>Actinomycetes</taxon>
        <taxon>Kitasatosporales</taxon>
        <taxon>Streptomycetaceae</taxon>
        <taxon>Streptomyces</taxon>
    </lineage>
</organism>
<keyword evidence="4" id="KW-1185">Reference proteome</keyword>
<evidence type="ECO:0000259" key="2">
    <source>
        <dbReference type="SMART" id="SM00429"/>
    </source>
</evidence>
<dbReference type="GO" id="GO:0005975">
    <property type="term" value="P:carbohydrate metabolic process"/>
    <property type="evidence" value="ECO:0007669"/>
    <property type="project" value="UniProtKB-ARBA"/>
</dbReference>
<dbReference type="InterPro" id="IPR002909">
    <property type="entry name" value="IPT_dom"/>
</dbReference>
<dbReference type="SUPFAM" id="SSF81296">
    <property type="entry name" value="E set domains"/>
    <property type="match status" value="4"/>
</dbReference>
<dbReference type="InterPro" id="IPR014756">
    <property type="entry name" value="Ig_E-set"/>
</dbReference>
<evidence type="ECO:0000313" key="4">
    <source>
        <dbReference type="Proteomes" id="UP000606194"/>
    </source>
</evidence>
<gene>
    <name evidence="3" type="ORF">GCM10010269_15240</name>
</gene>
<dbReference type="SMART" id="SM00429">
    <property type="entry name" value="IPT"/>
    <property type="match status" value="4"/>
</dbReference>
<dbReference type="PANTHER" id="PTHR46769:SF2">
    <property type="entry name" value="FIBROCYSTIN-L ISOFORM 2 PRECURSOR-RELATED"/>
    <property type="match status" value="1"/>
</dbReference>
<feature type="domain" description="IPT/TIG" evidence="2">
    <location>
        <begin position="254"/>
        <end position="332"/>
    </location>
</feature>
<keyword evidence="1" id="KW-0732">Signal</keyword>
<dbReference type="InterPro" id="IPR013783">
    <property type="entry name" value="Ig-like_fold"/>
</dbReference>
<evidence type="ECO:0000313" key="3">
    <source>
        <dbReference type="EMBL" id="GGR76973.1"/>
    </source>
</evidence>
<feature type="domain" description="IPT/TIG" evidence="2">
    <location>
        <begin position="2"/>
        <end position="84"/>
    </location>
</feature>
<reference evidence="3" key="1">
    <citation type="journal article" date="2014" name="Int. J. Syst. Evol. Microbiol.">
        <title>Complete genome sequence of Corynebacterium casei LMG S-19264T (=DSM 44701T), isolated from a smear-ripened cheese.</title>
        <authorList>
            <consortium name="US DOE Joint Genome Institute (JGI-PGF)"/>
            <person name="Walter F."/>
            <person name="Albersmeier A."/>
            <person name="Kalinowski J."/>
            <person name="Ruckert C."/>
        </authorList>
    </citation>
    <scope>NUCLEOTIDE SEQUENCE</scope>
    <source>
        <strain evidence="3">JCM 4386</strain>
    </source>
</reference>
<dbReference type="Gene3D" id="2.60.40.10">
    <property type="entry name" value="Immunoglobulins"/>
    <property type="match status" value="4"/>
</dbReference>
<dbReference type="CDD" id="cd00102">
    <property type="entry name" value="IPT"/>
    <property type="match status" value="1"/>
</dbReference>